<dbReference type="Gene3D" id="3.40.50.1000">
    <property type="entry name" value="HAD superfamily/HAD-like"/>
    <property type="match status" value="1"/>
</dbReference>
<dbReference type="Proteomes" id="UP000007963">
    <property type="component" value="Unassembled WGS sequence"/>
</dbReference>
<dbReference type="InterPro" id="IPR036412">
    <property type="entry name" value="HAD-like_sf"/>
</dbReference>
<feature type="region of interest" description="Disordered" evidence="4">
    <location>
        <begin position="476"/>
        <end position="496"/>
    </location>
</feature>
<dbReference type="OrthoDB" id="426718at2759"/>
<feature type="compositionally biased region" description="Acidic residues" evidence="4">
    <location>
        <begin position="484"/>
        <end position="495"/>
    </location>
</feature>
<dbReference type="HOGENOM" id="CLU_308582_0_0_1"/>
<evidence type="ECO:0000256" key="2">
    <source>
        <dbReference type="ARBA" id="ARBA00023140"/>
    </source>
</evidence>
<evidence type="ECO:0000313" key="5">
    <source>
        <dbReference type="EMBL" id="EAU33705.1"/>
    </source>
</evidence>
<dbReference type="GO" id="GO:0016559">
    <property type="term" value="P:peroxisome fission"/>
    <property type="evidence" value="ECO:0007669"/>
    <property type="project" value="InterPro"/>
</dbReference>
<keyword evidence="1" id="KW-0472">Membrane</keyword>
<dbReference type="GO" id="GO:0005778">
    <property type="term" value="C:peroxisomal membrane"/>
    <property type="evidence" value="ECO:0007669"/>
    <property type="project" value="UniProtKB-SubCell"/>
</dbReference>
<dbReference type="PANTHER" id="PTHR37490">
    <property type="entry name" value="EXPRESSED PROTEIN"/>
    <property type="match status" value="1"/>
</dbReference>
<dbReference type="Pfam" id="PF05648">
    <property type="entry name" value="PEX11"/>
    <property type="match status" value="1"/>
</dbReference>
<dbReference type="InterPro" id="IPR023214">
    <property type="entry name" value="HAD_sf"/>
</dbReference>
<dbReference type="VEuPathDB" id="FungiDB:ATEG_05944"/>
<dbReference type="STRING" id="341663.Q0CK40"/>
<organism evidence="5 6">
    <name type="scientific">Aspergillus terreus (strain NIH 2624 / FGSC A1156)</name>
    <dbReference type="NCBI Taxonomy" id="341663"/>
    <lineage>
        <taxon>Eukaryota</taxon>
        <taxon>Fungi</taxon>
        <taxon>Dikarya</taxon>
        <taxon>Ascomycota</taxon>
        <taxon>Pezizomycotina</taxon>
        <taxon>Eurotiomycetes</taxon>
        <taxon>Eurotiomycetidae</taxon>
        <taxon>Eurotiales</taxon>
        <taxon>Aspergillaceae</taxon>
        <taxon>Aspergillus</taxon>
        <taxon>Aspergillus subgen. Circumdati</taxon>
    </lineage>
</organism>
<dbReference type="Pfam" id="PF11913">
    <property type="entry name" value="DUF3431"/>
    <property type="match status" value="1"/>
</dbReference>
<comment type="subcellular location">
    <subcellularLocation>
        <location evidence="3">Peroxisome membrane</location>
    </subcellularLocation>
</comment>
<protein>
    <submittedName>
        <fullName evidence="5">Uncharacterized protein</fullName>
    </submittedName>
</protein>
<evidence type="ECO:0000256" key="4">
    <source>
        <dbReference type="SAM" id="MobiDB-lite"/>
    </source>
</evidence>
<dbReference type="eggNOG" id="ENOG502RYM3">
    <property type="taxonomic scope" value="Eukaryota"/>
</dbReference>
<reference evidence="6" key="1">
    <citation type="submission" date="2005-09" db="EMBL/GenBank/DDBJ databases">
        <title>Annotation of the Aspergillus terreus NIH2624 genome.</title>
        <authorList>
            <person name="Birren B.W."/>
            <person name="Lander E.S."/>
            <person name="Galagan J.E."/>
            <person name="Nusbaum C."/>
            <person name="Devon K."/>
            <person name="Henn M."/>
            <person name="Ma L.-J."/>
            <person name="Jaffe D.B."/>
            <person name="Butler J."/>
            <person name="Alvarez P."/>
            <person name="Gnerre S."/>
            <person name="Grabherr M."/>
            <person name="Kleber M."/>
            <person name="Mauceli E.W."/>
            <person name="Brockman W."/>
            <person name="Rounsley S."/>
            <person name="Young S.K."/>
            <person name="LaButti K."/>
            <person name="Pushparaj V."/>
            <person name="DeCaprio D."/>
            <person name="Crawford M."/>
            <person name="Koehrsen M."/>
            <person name="Engels R."/>
            <person name="Montgomery P."/>
            <person name="Pearson M."/>
            <person name="Howarth C."/>
            <person name="Larson L."/>
            <person name="Luoma S."/>
            <person name="White J."/>
            <person name="Alvarado L."/>
            <person name="Kodira C.D."/>
            <person name="Zeng Q."/>
            <person name="Oleary S."/>
            <person name="Yandava C."/>
            <person name="Denning D.W."/>
            <person name="Nierman W.C."/>
            <person name="Milne T."/>
            <person name="Madden K."/>
        </authorList>
    </citation>
    <scope>NUCLEOTIDE SEQUENCE [LARGE SCALE GENOMIC DNA]</scope>
    <source>
        <strain evidence="6">NIH 2624 / FGSC A1156</strain>
    </source>
</reference>
<name>Q0CK40_ASPTN</name>
<proteinExistence type="predicted"/>
<evidence type="ECO:0000313" key="6">
    <source>
        <dbReference type="Proteomes" id="UP000007963"/>
    </source>
</evidence>
<gene>
    <name evidence="5" type="ORF">ATEG_05944</name>
</gene>
<dbReference type="SUPFAM" id="SSF56784">
    <property type="entry name" value="HAD-like"/>
    <property type="match status" value="1"/>
</dbReference>
<dbReference type="GeneID" id="4321532"/>
<dbReference type="RefSeq" id="XP_001215122.1">
    <property type="nucleotide sequence ID" value="XM_001215122.1"/>
</dbReference>
<sequence>MLSNHDNLQTLIATKDWIGFDLDDTLHEYRVASQAALARVFSALHSDYQIALPDLASSYRRILSQTTAGAFADGKTSSDYRRERFTALMHSHGVALSEDDSVHLLALYKSSLAASLVLKPGALDLVQKLKTLGKKIIVVTEGPRDAQAWTLQQLGLSGAMAKSPNPVKQFSNFTRTSAGLEKTLRLLQAAAQIATETTVDQVSALRCGQARSQFALTRRFFRFFNFIDCFERVFGLLGGNSSDGFLLLAIELVRWSCLGLYFLLEDLTILHAMNIYPVPWNKPVLVEAYKFWFYALSLSIVSSLWRLVFSTEQPATTKQSKGEKAKAATKQASAVKEQRNALIKRIVIDGCDLLIPGTFVGWIEASDLTVAIGMVVSTLVSGRDVWVNAQSFNYKYSIYPSQFTLITLTPANYYPNYTSKMPLVRANLPWMMQFSSNAEDLGEDHPEDTTEDAETSFLYIPHSKRAAMAARSSSAGRWPNKVLDDEDQETQQSDDTETRFAYVEFKTGRYEEKPDILRTAISAVRRYSFKIYPSRVTLDPRKGIILKVQIERGLDTQGIWNAVRGAAITRLNSLLNQSFYAFFTILLQPYRIRQYMHFRSFWILKRQRTPFLYHNLDTSRIPQSCSEKFMALTADHTAADDTDAMLPIPITPAQPAQKKTNFTRTLVVARTHDADTSWVDAVAAEDSLLEPVVYTVDIDTTNATTPTVPQNKGHEVMVYLTYIIEHYFTLRDITLFMHADRLTWHNNELLDLDSARMVRRLRSEYVADRGYANLRCQHDPGCPAHVHLDPTAAVADGSVPEAAVLGDAWRALFPEDAVPRVLAQPCCSQFAVSAETVRRVPLLDYVAYRRWLLETELDDLLSGRVWEYLWQWVFMGRTQECPDERMCYCAGYGVCLGEGEYAEFFRAQDEARRLEGEMQDGDVESVRMQVDALHRRMDEIKSMAWGVEDDTSQQGT</sequence>
<evidence type="ECO:0000256" key="1">
    <source>
        <dbReference type="ARBA" id="ARBA00023136"/>
    </source>
</evidence>
<dbReference type="EMBL" id="CH476601">
    <property type="protein sequence ID" value="EAU33705.1"/>
    <property type="molecule type" value="Genomic_DNA"/>
</dbReference>
<dbReference type="PANTHER" id="PTHR37490:SF3">
    <property type="entry name" value="DUF3431 DOMAIN CONTAINING PROTEIN"/>
    <property type="match status" value="1"/>
</dbReference>
<accession>Q0CK40</accession>
<dbReference type="InterPro" id="IPR021838">
    <property type="entry name" value="DUF3431"/>
</dbReference>
<dbReference type="AlphaFoldDB" id="Q0CK40"/>
<keyword evidence="2" id="KW-0576">Peroxisome</keyword>
<dbReference type="Pfam" id="PF00702">
    <property type="entry name" value="Hydrolase"/>
    <property type="match status" value="1"/>
</dbReference>
<evidence type="ECO:0000256" key="3">
    <source>
        <dbReference type="ARBA" id="ARBA00046271"/>
    </source>
</evidence>
<dbReference type="InterPro" id="IPR008733">
    <property type="entry name" value="PEX11"/>
</dbReference>